<organism evidence="3 4">
    <name type="scientific">Salinicola socius</name>
    <dbReference type="NCBI Taxonomy" id="404433"/>
    <lineage>
        <taxon>Bacteria</taxon>
        <taxon>Pseudomonadati</taxon>
        <taxon>Pseudomonadota</taxon>
        <taxon>Gammaproteobacteria</taxon>
        <taxon>Oceanospirillales</taxon>
        <taxon>Halomonadaceae</taxon>
        <taxon>Salinicola</taxon>
    </lineage>
</organism>
<dbReference type="RefSeq" id="WP_075571215.1">
    <property type="nucleotide sequence ID" value="NZ_MSDO01000025.1"/>
</dbReference>
<reference evidence="3 4" key="1">
    <citation type="submission" date="2016-12" db="EMBL/GenBank/DDBJ databases">
        <title>Draft genome sequences of strains Salinicola socius SMB35, Salinicola sp. MH3R3-1 and Chromohalobacter sp. SMB17 from the Verkhnekamsk potash mining region of Russia.</title>
        <authorList>
            <person name="Mavrodi D.V."/>
            <person name="Olsson B.E."/>
            <person name="Korsakova E.S."/>
            <person name="Pyankova A."/>
            <person name="Mavrodi O.V."/>
            <person name="Plotnikova E.G."/>
        </authorList>
    </citation>
    <scope>NUCLEOTIDE SEQUENCE [LARGE SCALE GENOMIC DNA]</scope>
    <source>
        <strain evidence="3 4">SMB35</strain>
    </source>
</reference>
<feature type="transmembrane region" description="Helical" evidence="1">
    <location>
        <begin position="87"/>
        <end position="108"/>
    </location>
</feature>
<dbReference type="InterPro" id="IPR002656">
    <property type="entry name" value="Acyl_transf_3_dom"/>
</dbReference>
<comment type="caution">
    <text evidence="3">The sequence shown here is derived from an EMBL/GenBank/DDBJ whole genome shotgun (WGS) entry which is preliminary data.</text>
</comment>
<feature type="transmembrane region" description="Helical" evidence="1">
    <location>
        <begin position="41"/>
        <end position="66"/>
    </location>
</feature>
<dbReference type="OrthoDB" id="9767863at2"/>
<evidence type="ECO:0000313" key="3">
    <source>
        <dbReference type="EMBL" id="OLO03076.1"/>
    </source>
</evidence>
<feature type="transmembrane region" description="Helical" evidence="1">
    <location>
        <begin position="195"/>
        <end position="217"/>
    </location>
</feature>
<feature type="transmembrane region" description="Helical" evidence="1">
    <location>
        <begin position="258"/>
        <end position="277"/>
    </location>
</feature>
<feature type="domain" description="Acyltransferase 3" evidence="2">
    <location>
        <begin position="10"/>
        <end position="383"/>
    </location>
</feature>
<keyword evidence="1" id="KW-1133">Transmembrane helix</keyword>
<sequence>MSTIKRQRYYGLEWLRFLMALWMVAYHFGGIYSDMPDMLRGVIGMGFFATSTFFMLSGFLLAHVALDHAGEMKMYGPAFVARRLCNLYPIHVMTMLLSIGLLLLQYPIRPEGVYVYFNTHPYYPLSDEARAAFAERISWPSALGHIALQLTLLQAWEPRFLWLNGASWSISALLFFYACFPWLAPRLMRLQRWGLVLLGVWGLYALGPLVATLAGSFDYVTVGVLHRNPLFRLPEFLTGILLYRAWQSERVSELFRRFRYPLLAAGLCGVPIGIWLLKLDGLQLYYLTHNGLLLPFQGLVLLSVCTFGAPESATIRAWAQRLGESALCIFALHTPLIGPTARATRWLLQRWHESWIADSSNAALKFAIPLWTMAFHLALIVVLALLMQRFVVAPMRHWMEARLPSAWQQRRLPLVIAKA</sequence>
<evidence type="ECO:0000313" key="4">
    <source>
        <dbReference type="Proteomes" id="UP000186878"/>
    </source>
</evidence>
<dbReference type="Proteomes" id="UP000186878">
    <property type="component" value="Unassembled WGS sequence"/>
</dbReference>
<evidence type="ECO:0000259" key="2">
    <source>
        <dbReference type="Pfam" id="PF01757"/>
    </source>
</evidence>
<evidence type="ECO:0000256" key="1">
    <source>
        <dbReference type="SAM" id="Phobius"/>
    </source>
</evidence>
<feature type="transmembrane region" description="Helical" evidence="1">
    <location>
        <begin position="362"/>
        <end position="386"/>
    </location>
</feature>
<accession>A0A1Q8SNW7</accession>
<feature type="transmembrane region" description="Helical" evidence="1">
    <location>
        <begin position="12"/>
        <end position="29"/>
    </location>
</feature>
<protein>
    <submittedName>
        <fullName evidence="3">Acyltransferase</fullName>
    </submittedName>
</protein>
<keyword evidence="3" id="KW-0012">Acyltransferase</keyword>
<proteinExistence type="predicted"/>
<keyword evidence="1" id="KW-0812">Transmembrane</keyword>
<gene>
    <name evidence="3" type="ORF">BTW07_16195</name>
</gene>
<dbReference type="EMBL" id="MSDO01000025">
    <property type="protein sequence ID" value="OLO03076.1"/>
    <property type="molecule type" value="Genomic_DNA"/>
</dbReference>
<dbReference type="GO" id="GO:0016747">
    <property type="term" value="F:acyltransferase activity, transferring groups other than amino-acyl groups"/>
    <property type="evidence" value="ECO:0007669"/>
    <property type="project" value="InterPro"/>
</dbReference>
<keyword evidence="4" id="KW-1185">Reference proteome</keyword>
<feature type="transmembrane region" description="Helical" evidence="1">
    <location>
        <begin position="229"/>
        <end position="246"/>
    </location>
</feature>
<keyword evidence="1" id="KW-0472">Membrane</keyword>
<feature type="transmembrane region" description="Helical" evidence="1">
    <location>
        <begin position="160"/>
        <end position="183"/>
    </location>
</feature>
<keyword evidence="3" id="KW-0808">Transferase</keyword>
<dbReference type="Pfam" id="PF01757">
    <property type="entry name" value="Acyl_transf_3"/>
    <property type="match status" value="1"/>
</dbReference>
<dbReference type="STRING" id="404433.BTW07_16195"/>
<name>A0A1Q8SNW7_9GAMM</name>
<dbReference type="AlphaFoldDB" id="A0A1Q8SNW7"/>